<keyword evidence="12" id="KW-1185">Reference proteome</keyword>
<evidence type="ECO:0000256" key="8">
    <source>
        <dbReference type="ARBA" id="ARBA00023170"/>
    </source>
</evidence>
<accession>A0AAD2JHM5</accession>
<dbReference type="AlphaFoldDB" id="A0AAD2JHM5"/>
<gene>
    <name evidence="11" type="ORF">CYCCA115_LOCUS13180</name>
</gene>
<keyword evidence="2" id="KW-0433">Leucine-rich repeat</keyword>
<dbReference type="Pfam" id="PF00560">
    <property type="entry name" value="LRR_1"/>
    <property type="match status" value="1"/>
</dbReference>
<dbReference type="SUPFAM" id="SSF52058">
    <property type="entry name" value="L domain-like"/>
    <property type="match status" value="1"/>
</dbReference>
<dbReference type="Proteomes" id="UP001295423">
    <property type="component" value="Unassembled WGS sequence"/>
</dbReference>
<reference evidence="11" key="1">
    <citation type="submission" date="2023-08" db="EMBL/GenBank/DDBJ databases">
        <authorList>
            <person name="Audoor S."/>
            <person name="Bilcke G."/>
        </authorList>
    </citation>
    <scope>NUCLEOTIDE SEQUENCE</scope>
</reference>
<keyword evidence="6 10" id="KW-1133">Transmembrane helix</keyword>
<evidence type="ECO:0000256" key="6">
    <source>
        <dbReference type="ARBA" id="ARBA00022989"/>
    </source>
</evidence>
<evidence type="ECO:0000313" key="11">
    <source>
        <dbReference type="EMBL" id="CAJ1951672.1"/>
    </source>
</evidence>
<keyword evidence="7 10" id="KW-0472">Membrane</keyword>
<keyword evidence="3 10" id="KW-0812">Transmembrane</keyword>
<evidence type="ECO:0000313" key="12">
    <source>
        <dbReference type="Proteomes" id="UP001295423"/>
    </source>
</evidence>
<keyword evidence="4" id="KW-0732">Signal</keyword>
<dbReference type="GO" id="GO:0016020">
    <property type="term" value="C:membrane"/>
    <property type="evidence" value="ECO:0007669"/>
    <property type="project" value="UniProtKB-SubCell"/>
</dbReference>
<protein>
    <submittedName>
        <fullName evidence="11">Uncharacterized protein</fullName>
    </submittedName>
</protein>
<proteinExistence type="predicted"/>
<keyword evidence="8" id="KW-0675">Receptor</keyword>
<keyword evidence="5" id="KW-0677">Repeat</keyword>
<dbReference type="PANTHER" id="PTHR27000:SF642">
    <property type="entry name" value="INACTIVE LEUCINE-RICH REPEAT RECEPTOR KINASE XIAO-RELATED"/>
    <property type="match status" value="1"/>
</dbReference>
<evidence type="ECO:0000256" key="1">
    <source>
        <dbReference type="ARBA" id="ARBA00004167"/>
    </source>
</evidence>
<evidence type="ECO:0000256" key="5">
    <source>
        <dbReference type="ARBA" id="ARBA00022737"/>
    </source>
</evidence>
<sequence>MLRALRAIFYREGFDEMTDNFGGFSPWRFYFANSLMAIQGLFGKVVAFLLIIFADNVFDLPLNFTAVMFVSELDEIIFFLSRAGYVGRDSERMAKKIQNMKLPQRTLNGILQHVHILVYGLIMVATFIAFAILARKQDSQESLAEFVKVEFGDEVDPTLGLFSGCYEKQLNDGWDARVRYVQTQSARGKGNFEYCLEDDLRTWVFANAQSETVCNDNFAIRSAEERSTSFDLLDAKGDQWLIGTGNPISEFQLGEIDPSRFEIECGIISIEGTSSSTEELCPVVNVDGFTIGFFGSNDWSRTYDMLENRNSEVVQFYQHPVFIGDSLGAEGYEILFFAGRRWVLASAAKLLKEVDDPVISLFESSMFWLLDLPADALSYLSETVNAGNDRGTPLGLQWYTARYANGISFPFPDISRPVDSSFWCGKCNSRTNTCLHEGICQDDAGPHARNQIVESERWTLPLVKVCYGMVLGEVTINRNLLSGTIPSEIGNLSSLGLADLSANALWGEIPSEVGKLSALSELFLENNRFSGTVSTEVGRLSSLKYLWLFNNTFSGTLPSEVGNLSALLGLWLFDNRLSGGNSI</sequence>
<dbReference type="EMBL" id="CAKOGP040001792">
    <property type="protein sequence ID" value="CAJ1951672.1"/>
    <property type="molecule type" value="Genomic_DNA"/>
</dbReference>
<dbReference type="PANTHER" id="PTHR27000">
    <property type="entry name" value="LEUCINE-RICH REPEAT RECEPTOR-LIKE PROTEIN KINASE FAMILY PROTEIN-RELATED"/>
    <property type="match status" value="1"/>
</dbReference>
<dbReference type="Gene3D" id="3.80.10.10">
    <property type="entry name" value="Ribonuclease Inhibitor"/>
    <property type="match status" value="1"/>
</dbReference>
<evidence type="ECO:0000256" key="7">
    <source>
        <dbReference type="ARBA" id="ARBA00023136"/>
    </source>
</evidence>
<feature type="transmembrane region" description="Helical" evidence="10">
    <location>
        <begin position="106"/>
        <end position="133"/>
    </location>
</feature>
<dbReference type="InterPro" id="IPR032675">
    <property type="entry name" value="LRR_dom_sf"/>
</dbReference>
<comment type="subcellular location">
    <subcellularLocation>
        <location evidence="1">Membrane</location>
        <topology evidence="1">Single-pass membrane protein</topology>
    </subcellularLocation>
</comment>
<dbReference type="InterPro" id="IPR001611">
    <property type="entry name" value="Leu-rich_rpt"/>
</dbReference>
<evidence type="ECO:0000256" key="3">
    <source>
        <dbReference type="ARBA" id="ARBA00022692"/>
    </source>
</evidence>
<name>A0AAD2JHM5_9STRA</name>
<organism evidence="11 12">
    <name type="scientific">Cylindrotheca closterium</name>
    <dbReference type="NCBI Taxonomy" id="2856"/>
    <lineage>
        <taxon>Eukaryota</taxon>
        <taxon>Sar</taxon>
        <taxon>Stramenopiles</taxon>
        <taxon>Ochrophyta</taxon>
        <taxon>Bacillariophyta</taxon>
        <taxon>Bacillariophyceae</taxon>
        <taxon>Bacillariophycidae</taxon>
        <taxon>Bacillariales</taxon>
        <taxon>Bacillariaceae</taxon>
        <taxon>Cylindrotheca</taxon>
    </lineage>
</organism>
<feature type="transmembrane region" description="Helical" evidence="10">
    <location>
        <begin position="30"/>
        <end position="54"/>
    </location>
</feature>
<dbReference type="FunFam" id="3.80.10.10:FF:000383">
    <property type="entry name" value="Leucine-rich repeat receptor protein kinase EMS1"/>
    <property type="match status" value="1"/>
</dbReference>
<keyword evidence="9" id="KW-0325">Glycoprotein</keyword>
<evidence type="ECO:0000256" key="9">
    <source>
        <dbReference type="ARBA" id="ARBA00023180"/>
    </source>
</evidence>
<evidence type="ECO:0000256" key="2">
    <source>
        <dbReference type="ARBA" id="ARBA00022614"/>
    </source>
</evidence>
<comment type="caution">
    <text evidence="11">The sequence shown here is derived from an EMBL/GenBank/DDBJ whole genome shotgun (WGS) entry which is preliminary data.</text>
</comment>
<evidence type="ECO:0000256" key="10">
    <source>
        <dbReference type="SAM" id="Phobius"/>
    </source>
</evidence>
<evidence type="ECO:0000256" key="4">
    <source>
        <dbReference type="ARBA" id="ARBA00022729"/>
    </source>
</evidence>
<feature type="transmembrane region" description="Helical" evidence="10">
    <location>
        <begin position="66"/>
        <end position="85"/>
    </location>
</feature>